<evidence type="ECO:0000259" key="4">
    <source>
        <dbReference type="PROSITE" id="PS50893"/>
    </source>
</evidence>
<gene>
    <name evidence="5" type="ORF">JM946_09305</name>
</gene>
<dbReference type="PANTHER" id="PTHR24220">
    <property type="entry name" value="IMPORT ATP-BINDING PROTEIN"/>
    <property type="match status" value="1"/>
</dbReference>
<organism evidence="5 6">
    <name type="scientific">Steroidobacter gossypii</name>
    <dbReference type="NCBI Taxonomy" id="2805490"/>
    <lineage>
        <taxon>Bacteria</taxon>
        <taxon>Pseudomonadati</taxon>
        <taxon>Pseudomonadota</taxon>
        <taxon>Gammaproteobacteria</taxon>
        <taxon>Steroidobacterales</taxon>
        <taxon>Steroidobacteraceae</taxon>
        <taxon>Steroidobacter</taxon>
    </lineage>
</organism>
<dbReference type="InterPro" id="IPR003439">
    <property type="entry name" value="ABC_transporter-like_ATP-bd"/>
</dbReference>
<dbReference type="PROSITE" id="PS50893">
    <property type="entry name" value="ABC_TRANSPORTER_2"/>
    <property type="match status" value="1"/>
</dbReference>
<dbReference type="RefSeq" id="WP_203167015.1">
    <property type="nucleotide sequence ID" value="NZ_JAEVLS010000002.1"/>
</dbReference>
<dbReference type="PANTHER" id="PTHR24220:SF611">
    <property type="entry name" value="ATP-BINDING COMPONENT OF ABC TRANSPORTER-RELATED"/>
    <property type="match status" value="1"/>
</dbReference>
<dbReference type="InterPro" id="IPR027417">
    <property type="entry name" value="P-loop_NTPase"/>
</dbReference>
<comment type="caution">
    <text evidence="5">The sequence shown here is derived from an EMBL/GenBank/DDBJ whole genome shotgun (WGS) entry which is preliminary data.</text>
</comment>
<feature type="domain" description="ABC transporter" evidence="4">
    <location>
        <begin position="2"/>
        <end position="232"/>
    </location>
</feature>
<name>A0ABS1WVF0_9GAMM</name>
<dbReference type="InterPro" id="IPR017911">
    <property type="entry name" value="MacB-like_ATP-bd"/>
</dbReference>
<evidence type="ECO:0000313" key="5">
    <source>
        <dbReference type="EMBL" id="MBM0104946.1"/>
    </source>
</evidence>
<dbReference type="EMBL" id="JAEVLS010000002">
    <property type="protein sequence ID" value="MBM0104946.1"/>
    <property type="molecule type" value="Genomic_DNA"/>
</dbReference>
<keyword evidence="1" id="KW-0813">Transport</keyword>
<dbReference type="InterPro" id="IPR015854">
    <property type="entry name" value="ABC_transpr_LolD-like"/>
</dbReference>
<evidence type="ECO:0000313" key="6">
    <source>
        <dbReference type="Proteomes" id="UP000661077"/>
    </source>
</evidence>
<protein>
    <submittedName>
        <fullName evidence="5">ABC transporter ATP-binding protein</fullName>
    </submittedName>
</protein>
<evidence type="ECO:0000256" key="3">
    <source>
        <dbReference type="ARBA" id="ARBA00022840"/>
    </source>
</evidence>
<dbReference type="SMART" id="SM00382">
    <property type="entry name" value="AAA"/>
    <property type="match status" value="1"/>
</dbReference>
<evidence type="ECO:0000256" key="2">
    <source>
        <dbReference type="ARBA" id="ARBA00022741"/>
    </source>
</evidence>
<keyword evidence="2" id="KW-0547">Nucleotide-binding</keyword>
<accession>A0ABS1WVF0</accession>
<dbReference type="Proteomes" id="UP000661077">
    <property type="component" value="Unassembled WGS sequence"/>
</dbReference>
<sequence>MIELNDVRFSWSGGEPLLAIASLQVARGERVFMHGPSGSGKSTLLGLLGGVLEPQRGSVRIDGFELSAVKRSLRDRFRAEHIGFIFQMFNLIPYLSVLDNVALPARFSEQRRKRAADISGSLYDEARRLLAAVGLDPTVYADRQATQLSQGQQQRVAAARALFGRPQLIIADEPTSSLDADTRERFITLLSSECRASEATLIFVSHDASLRSQFDRQIALADINSAARLETAA</sequence>
<dbReference type="InterPro" id="IPR003593">
    <property type="entry name" value="AAA+_ATPase"/>
</dbReference>
<dbReference type="SUPFAM" id="SSF52540">
    <property type="entry name" value="P-loop containing nucleoside triphosphate hydrolases"/>
    <property type="match status" value="1"/>
</dbReference>
<reference evidence="5 6" key="1">
    <citation type="journal article" date="2021" name="Int. J. Syst. Evol. Microbiol.">
        <title>Steroidobacter gossypii sp. nov., isolated from soil of cotton cropping field.</title>
        <authorList>
            <person name="Huang R."/>
            <person name="Yang S."/>
            <person name="Zhen C."/>
            <person name="Liu W."/>
        </authorList>
    </citation>
    <scope>NUCLEOTIDE SEQUENCE [LARGE SCALE GENOMIC DNA]</scope>
    <source>
        <strain evidence="5 6">S1-65</strain>
    </source>
</reference>
<dbReference type="CDD" id="cd03255">
    <property type="entry name" value="ABC_MJ0796_LolCDE_FtsE"/>
    <property type="match status" value="1"/>
</dbReference>
<dbReference type="GO" id="GO:0005524">
    <property type="term" value="F:ATP binding"/>
    <property type="evidence" value="ECO:0007669"/>
    <property type="project" value="UniProtKB-KW"/>
</dbReference>
<proteinExistence type="predicted"/>
<keyword evidence="3 5" id="KW-0067">ATP-binding</keyword>
<evidence type="ECO:0000256" key="1">
    <source>
        <dbReference type="ARBA" id="ARBA00022448"/>
    </source>
</evidence>
<dbReference type="Pfam" id="PF00005">
    <property type="entry name" value="ABC_tran"/>
    <property type="match status" value="1"/>
</dbReference>
<dbReference type="Gene3D" id="3.40.50.300">
    <property type="entry name" value="P-loop containing nucleotide triphosphate hydrolases"/>
    <property type="match status" value="1"/>
</dbReference>
<keyword evidence="6" id="KW-1185">Reference proteome</keyword>